<evidence type="ECO:0000259" key="5">
    <source>
        <dbReference type="SMART" id="SM00984"/>
    </source>
</evidence>
<protein>
    <submittedName>
        <fullName evidence="6">Vi polysaccharide biosynthesis UDP-N-acetylglucosamine C-6 dehydrogenase TviB</fullName>
    </submittedName>
</protein>
<dbReference type="PIRSF" id="PIRSF500136">
    <property type="entry name" value="UDP_ManNAc_DH"/>
    <property type="match status" value="1"/>
</dbReference>
<keyword evidence="3" id="KW-0520">NAD</keyword>
<dbReference type="SUPFAM" id="SSF52413">
    <property type="entry name" value="UDP-glucose/GDP-mannose dehydrogenase C-terminal domain"/>
    <property type="match status" value="1"/>
</dbReference>
<dbReference type="Gene3D" id="3.40.50.720">
    <property type="entry name" value="NAD(P)-binding Rossmann-like Domain"/>
    <property type="match status" value="2"/>
</dbReference>
<evidence type="ECO:0000313" key="6">
    <source>
        <dbReference type="EMBL" id="MBC2883654.1"/>
    </source>
</evidence>
<proteinExistence type="inferred from homology"/>
<dbReference type="GO" id="GO:0000271">
    <property type="term" value="P:polysaccharide biosynthetic process"/>
    <property type="evidence" value="ECO:0007669"/>
    <property type="project" value="InterPro"/>
</dbReference>
<dbReference type="AlphaFoldDB" id="A0A842JF46"/>
<dbReference type="SMART" id="SM00984">
    <property type="entry name" value="UDPG_MGDP_dh_C"/>
    <property type="match status" value="1"/>
</dbReference>
<sequence length="410" mass="45664">MKIAVIGLGYVGLPLAAAFSEKYEVTGFDVNAARIEELKSGYDRTLELSAEQMKKAIENGMKFSLNLDDIKDCNFFIVTVPTPIDKNKRPDLTPVIKATQSVAKVLKKGDIVVYESTVYPGVTEEICVPLLEQSGLKFNEDFFCGYSPERINPGDKEHTVTKIKKITSGSTPEVANEVDEVYRSIITAGTHKAPTIKVAEAAKVIENTQRDINIAFMNELAMIFNKMNIDTNAVLQAAGTKWNFLNFRPGLVGGHCIGVDPYYLTHKAQELGFHPEMILAGRRINDNMGKYAADQVVKLMIKRGVLINSARVLVLGLTFKENCPDIRNSRVIDVIEELRDFGCSVDVYDPWADEAEVKREYGIVPLKSFDEADYDCVVIAVAHDKFKGLKFSKALVYDIKNVYENADARL</sequence>
<reference evidence="6 7" key="1">
    <citation type="submission" date="2020-08" db="EMBL/GenBank/DDBJ databases">
        <title>Complete genome and description of Campylobacter massiliensis Marseille-Q3452 sp. nov.</title>
        <authorList>
            <person name="Antezack A."/>
        </authorList>
    </citation>
    <scope>NUCLEOTIDE SEQUENCE [LARGE SCALE GENOMIC DNA]</scope>
    <source>
        <strain evidence="6 7">Marseille-Q3452</strain>
    </source>
</reference>
<dbReference type="InterPro" id="IPR014026">
    <property type="entry name" value="UDP-Glc/GDP-Man_DH_dimer"/>
</dbReference>
<dbReference type="SUPFAM" id="SSF51735">
    <property type="entry name" value="NAD(P)-binding Rossmann-fold domains"/>
    <property type="match status" value="1"/>
</dbReference>
<dbReference type="EMBL" id="JACLZK010000002">
    <property type="protein sequence ID" value="MBC2883654.1"/>
    <property type="molecule type" value="Genomic_DNA"/>
</dbReference>
<dbReference type="Proteomes" id="UP000552683">
    <property type="component" value="Unassembled WGS sequence"/>
</dbReference>
<accession>A0A842JF46</accession>
<dbReference type="InterPro" id="IPR017476">
    <property type="entry name" value="UDP-Glc/GDP-Man"/>
</dbReference>
<evidence type="ECO:0000313" key="7">
    <source>
        <dbReference type="Proteomes" id="UP000552683"/>
    </source>
</evidence>
<name>A0A842JF46_9BACT</name>
<evidence type="ECO:0000256" key="4">
    <source>
        <dbReference type="PIRNR" id="PIRNR000124"/>
    </source>
</evidence>
<keyword evidence="2" id="KW-0560">Oxidoreductase</keyword>
<comment type="caution">
    <text evidence="6">The sequence shown here is derived from an EMBL/GenBank/DDBJ whole genome shotgun (WGS) entry which is preliminary data.</text>
</comment>
<dbReference type="PANTHER" id="PTHR43491:SF2">
    <property type="entry name" value="UDP-N-ACETYL-D-MANNOSAMINE DEHYDROGENASE"/>
    <property type="match status" value="1"/>
</dbReference>
<dbReference type="NCBIfam" id="TIGR03026">
    <property type="entry name" value="NDP-sugDHase"/>
    <property type="match status" value="1"/>
</dbReference>
<dbReference type="SUPFAM" id="SSF48179">
    <property type="entry name" value="6-phosphogluconate dehydrogenase C-terminal domain-like"/>
    <property type="match status" value="1"/>
</dbReference>
<keyword evidence="7" id="KW-1185">Reference proteome</keyword>
<comment type="similarity">
    <text evidence="1 4">Belongs to the UDP-glucose/GDP-mannose dehydrogenase family.</text>
</comment>
<feature type="domain" description="UDP-glucose/GDP-mannose dehydrogenase C-terminal" evidence="5">
    <location>
        <begin position="313"/>
        <end position="405"/>
    </location>
</feature>
<dbReference type="Pfam" id="PF03720">
    <property type="entry name" value="UDPG_MGDP_dh_C"/>
    <property type="match status" value="1"/>
</dbReference>
<evidence type="ECO:0000256" key="1">
    <source>
        <dbReference type="ARBA" id="ARBA00006601"/>
    </source>
</evidence>
<dbReference type="PANTHER" id="PTHR43491">
    <property type="entry name" value="UDP-N-ACETYL-D-MANNOSAMINE DEHYDROGENASE"/>
    <property type="match status" value="1"/>
</dbReference>
<dbReference type="InterPro" id="IPR014027">
    <property type="entry name" value="UDP-Glc/GDP-Man_DH_C"/>
</dbReference>
<evidence type="ECO:0000256" key="3">
    <source>
        <dbReference type="ARBA" id="ARBA00023027"/>
    </source>
</evidence>
<dbReference type="PIRSF" id="PIRSF000124">
    <property type="entry name" value="UDPglc_GDPman_dh"/>
    <property type="match status" value="1"/>
</dbReference>
<dbReference type="NCBIfam" id="NF011729">
    <property type="entry name" value="PRK15182.1"/>
    <property type="match status" value="1"/>
</dbReference>
<dbReference type="GO" id="GO:0051287">
    <property type="term" value="F:NAD binding"/>
    <property type="evidence" value="ECO:0007669"/>
    <property type="project" value="InterPro"/>
</dbReference>
<organism evidence="6 7">
    <name type="scientific">Campylobacter massiliensis</name>
    <dbReference type="NCBI Taxonomy" id="2762557"/>
    <lineage>
        <taxon>Bacteria</taxon>
        <taxon>Pseudomonadati</taxon>
        <taxon>Campylobacterota</taxon>
        <taxon>Epsilonproteobacteria</taxon>
        <taxon>Campylobacterales</taxon>
        <taxon>Campylobacteraceae</taxon>
        <taxon>Campylobacter</taxon>
    </lineage>
</organism>
<dbReference type="InterPro" id="IPR008927">
    <property type="entry name" value="6-PGluconate_DH-like_C_sf"/>
</dbReference>
<gene>
    <name evidence="6" type="primary">tviB</name>
    <name evidence="6" type="ORF">H7R39_10400</name>
</gene>
<dbReference type="GO" id="GO:0016628">
    <property type="term" value="F:oxidoreductase activity, acting on the CH-CH group of donors, NAD or NADP as acceptor"/>
    <property type="evidence" value="ECO:0007669"/>
    <property type="project" value="InterPro"/>
</dbReference>
<dbReference type="InterPro" id="IPR028359">
    <property type="entry name" value="UDP_ManNAc/GlcNAc_DH"/>
</dbReference>
<dbReference type="GO" id="GO:0016616">
    <property type="term" value="F:oxidoreductase activity, acting on the CH-OH group of donors, NAD or NADP as acceptor"/>
    <property type="evidence" value="ECO:0007669"/>
    <property type="project" value="InterPro"/>
</dbReference>
<dbReference type="Pfam" id="PF03721">
    <property type="entry name" value="UDPG_MGDP_dh_N"/>
    <property type="match status" value="1"/>
</dbReference>
<dbReference type="Pfam" id="PF00984">
    <property type="entry name" value="UDPG_MGDP_dh"/>
    <property type="match status" value="1"/>
</dbReference>
<evidence type="ECO:0000256" key="2">
    <source>
        <dbReference type="ARBA" id="ARBA00023002"/>
    </source>
</evidence>
<dbReference type="InterPro" id="IPR001732">
    <property type="entry name" value="UDP-Glc/GDP-Man_DH_N"/>
</dbReference>
<dbReference type="InterPro" id="IPR036220">
    <property type="entry name" value="UDP-Glc/GDP-Man_DH_C_sf"/>
</dbReference>
<dbReference type="InterPro" id="IPR036291">
    <property type="entry name" value="NAD(P)-bd_dom_sf"/>
</dbReference>
<dbReference type="RefSeq" id="WP_185899186.1">
    <property type="nucleotide sequence ID" value="NZ_JACLZK010000002.1"/>
</dbReference>